<evidence type="ECO:0000256" key="6">
    <source>
        <dbReference type="ARBA" id="ARBA00023014"/>
    </source>
</evidence>
<dbReference type="SFLD" id="SFLDS00029">
    <property type="entry name" value="Radical_SAM"/>
    <property type="match status" value="1"/>
</dbReference>
<dbReference type="AlphaFoldDB" id="A0A133U9E5"/>
<accession>A0A133U9E5</accession>
<dbReference type="InterPro" id="IPR023885">
    <property type="entry name" value="4Fe4S-binding_SPASM_dom"/>
</dbReference>
<organism evidence="8 9">
    <name type="scientific">candidate division MSBL1 archaeon SCGC-AAA259A05</name>
    <dbReference type="NCBI Taxonomy" id="1698259"/>
    <lineage>
        <taxon>Archaea</taxon>
        <taxon>Methanobacteriati</taxon>
        <taxon>Methanobacteriota</taxon>
        <taxon>candidate division MSBL1</taxon>
    </lineage>
</organism>
<keyword evidence="5" id="KW-0408">Iron</keyword>
<protein>
    <submittedName>
        <fullName evidence="8">Radical SAM/SPASM domain-containing protein</fullName>
    </submittedName>
</protein>
<evidence type="ECO:0000313" key="8">
    <source>
        <dbReference type="EMBL" id="KXA90766.1"/>
    </source>
</evidence>
<dbReference type="GO" id="GO:0051539">
    <property type="term" value="F:4 iron, 4 sulfur cluster binding"/>
    <property type="evidence" value="ECO:0007669"/>
    <property type="project" value="UniProtKB-KW"/>
</dbReference>
<dbReference type="InterPro" id="IPR013785">
    <property type="entry name" value="Aldolase_TIM"/>
</dbReference>
<evidence type="ECO:0000256" key="3">
    <source>
        <dbReference type="ARBA" id="ARBA00022691"/>
    </source>
</evidence>
<dbReference type="GO" id="GO:0003824">
    <property type="term" value="F:catalytic activity"/>
    <property type="evidence" value="ECO:0007669"/>
    <property type="project" value="InterPro"/>
</dbReference>
<keyword evidence="6" id="KW-0411">Iron-sulfur</keyword>
<dbReference type="Pfam" id="PF04055">
    <property type="entry name" value="Radical_SAM"/>
    <property type="match status" value="1"/>
</dbReference>
<dbReference type="PANTHER" id="PTHR11228:SF7">
    <property type="entry name" value="PQQA PEPTIDE CYCLASE"/>
    <property type="match status" value="1"/>
</dbReference>
<dbReference type="InterPro" id="IPR027626">
    <property type="entry name" value="Pseudo_SAM_Halo"/>
</dbReference>
<dbReference type="InterPro" id="IPR007197">
    <property type="entry name" value="rSAM"/>
</dbReference>
<evidence type="ECO:0000256" key="1">
    <source>
        <dbReference type="ARBA" id="ARBA00001966"/>
    </source>
</evidence>
<dbReference type="InterPro" id="IPR050377">
    <property type="entry name" value="Radical_SAM_PqqE_MftC-like"/>
</dbReference>
<dbReference type="NCBIfam" id="TIGR04085">
    <property type="entry name" value="rSAM_more_4Fe4S"/>
    <property type="match status" value="1"/>
</dbReference>
<dbReference type="CDD" id="cd21123">
    <property type="entry name" value="SPASM_MftC-like"/>
    <property type="match status" value="1"/>
</dbReference>
<dbReference type="SFLD" id="SFLDG01067">
    <property type="entry name" value="SPASM/twitch_domain_containing"/>
    <property type="match status" value="1"/>
</dbReference>
<comment type="caution">
    <text evidence="8">The sequence shown here is derived from an EMBL/GenBank/DDBJ whole genome shotgun (WGS) entry which is preliminary data.</text>
</comment>
<dbReference type="GO" id="GO:0006783">
    <property type="term" value="P:heme biosynthetic process"/>
    <property type="evidence" value="ECO:0007669"/>
    <property type="project" value="TreeGrafter"/>
</dbReference>
<evidence type="ECO:0000313" key="9">
    <source>
        <dbReference type="Proteomes" id="UP000070163"/>
    </source>
</evidence>
<dbReference type="Gene3D" id="3.20.20.70">
    <property type="entry name" value="Aldolase class I"/>
    <property type="match status" value="1"/>
</dbReference>
<evidence type="ECO:0000259" key="7">
    <source>
        <dbReference type="PROSITE" id="PS51918"/>
    </source>
</evidence>
<dbReference type="PATRIC" id="fig|1698259.3.peg.962"/>
<dbReference type="PIRSF" id="PIRSF037420">
    <property type="entry name" value="PQQ_syn_pqqE"/>
    <property type="match status" value="1"/>
</dbReference>
<dbReference type="SFLD" id="SFLDG01386">
    <property type="entry name" value="main_SPASM_domain-containing"/>
    <property type="match status" value="1"/>
</dbReference>
<keyword evidence="9" id="KW-1185">Reference proteome</keyword>
<dbReference type="CDD" id="cd01335">
    <property type="entry name" value="Radical_SAM"/>
    <property type="match status" value="1"/>
</dbReference>
<dbReference type="SUPFAM" id="SSF102114">
    <property type="entry name" value="Radical SAM enzymes"/>
    <property type="match status" value="1"/>
</dbReference>
<dbReference type="PROSITE" id="PS51918">
    <property type="entry name" value="RADICAL_SAM"/>
    <property type="match status" value="1"/>
</dbReference>
<proteinExistence type="predicted"/>
<dbReference type="NCBIfam" id="TIGR04347">
    <property type="entry name" value="pseudo_SAM_Halo"/>
    <property type="match status" value="1"/>
</dbReference>
<keyword evidence="2" id="KW-0004">4Fe-4S</keyword>
<dbReference type="InterPro" id="IPR058240">
    <property type="entry name" value="rSAM_sf"/>
</dbReference>
<name>A0A133U9E5_9EURY</name>
<dbReference type="InterPro" id="IPR017200">
    <property type="entry name" value="PqqE-like"/>
</dbReference>
<dbReference type="Proteomes" id="UP000070163">
    <property type="component" value="Unassembled WGS sequence"/>
</dbReference>
<dbReference type="PANTHER" id="PTHR11228">
    <property type="entry name" value="RADICAL SAM DOMAIN PROTEIN"/>
    <property type="match status" value="1"/>
</dbReference>
<feature type="domain" description="Radical SAM core" evidence="7">
    <location>
        <begin position="36"/>
        <end position="244"/>
    </location>
</feature>
<keyword evidence="4" id="KW-0479">Metal-binding</keyword>
<dbReference type="FunFam" id="3.20.20.70:FF:000188">
    <property type="entry name" value="Mycofactocin radical SAM maturase MftC"/>
    <property type="match status" value="1"/>
</dbReference>
<gene>
    <name evidence="8" type="ORF">AKJ57_03735</name>
</gene>
<dbReference type="GO" id="GO:0046872">
    <property type="term" value="F:metal ion binding"/>
    <property type="evidence" value="ECO:0007669"/>
    <property type="project" value="UniProtKB-KW"/>
</dbReference>
<dbReference type="EMBL" id="LHXJ01000039">
    <property type="protein sequence ID" value="KXA90766.1"/>
    <property type="molecule type" value="Genomic_DNA"/>
</dbReference>
<comment type="cofactor">
    <cofactor evidence="1">
        <name>[4Fe-4S] cluster</name>
        <dbReference type="ChEBI" id="CHEBI:49883"/>
    </cofactor>
</comment>
<reference evidence="8 9" key="1">
    <citation type="journal article" date="2016" name="Sci. Rep.">
        <title>Metabolic traits of an uncultured archaeal lineage -MSBL1- from brine pools of the Red Sea.</title>
        <authorList>
            <person name="Mwirichia R."/>
            <person name="Alam I."/>
            <person name="Rashid M."/>
            <person name="Vinu M."/>
            <person name="Ba-Alawi W."/>
            <person name="Anthony Kamau A."/>
            <person name="Kamanda Ngugi D."/>
            <person name="Goker M."/>
            <person name="Klenk H.P."/>
            <person name="Bajic V."/>
            <person name="Stingl U."/>
        </authorList>
    </citation>
    <scope>NUCLEOTIDE SEQUENCE [LARGE SCALE GENOMIC DNA]</scope>
    <source>
        <strain evidence="8">SCGC-AAA259A05</strain>
    </source>
</reference>
<keyword evidence="3" id="KW-0949">S-adenosyl-L-methionine</keyword>
<evidence type="ECO:0000256" key="4">
    <source>
        <dbReference type="ARBA" id="ARBA00022723"/>
    </source>
</evidence>
<sequence>MIGVSKLLCGLKSESDGLRYGDPSSKVEQIKHEGKHRNKPVVVWNATVKCNLSCRHCYSSAQRSTHPDELTTEEAKKLIDDLYEFGTPVILFSGGEPLMRDDIFELINYASEKGLRTVLSTNGTLLSQGITSSLVEAGVDYAGVSIDGLEETNDEFRGQEGAFQEALKGIRNCIKKEVKVGLRYTITRYNANQLEGVIDLLREEEVNRYCFYHLDYSGRGEEMQKHDLSKDETRDRVRSLFNMSLDLHKKGENIEVLTVGNYTDAPFLYLYAKEKLGKNRAEKIYTFLKRNGGDGTGETIADIDFKGDVHPNQFWRDHTFGNIRNRSFQEIWTDTSDPVMKGLKNKENYLKGKCANCRFLKICKGGSRVRALKVKNDMWAPDPKCYLSKNEISG</sequence>
<dbReference type="Pfam" id="PF13186">
    <property type="entry name" value="SPASM"/>
    <property type="match status" value="1"/>
</dbReference>
<evidence type="ECO:0000256" key="2">
    <source>
        <dbReference type="ARBA" id="ARBA00022485"/>
    </source>
</evidence>
<evidence type="ECO:0000256" key="5">
    <source>
        <dbReference type="ARBA" id="ARBA00023004"/>
    </source>
</evidence>